<reference evidence="4" key="1">
    <citation type="journal article" date="2019" name="Int. J. Syst. Evol. Microbiol.">
        <title>The Global Catalogue of Microorganisms (GCM) 10K type strain sequencing project: providing services to taxonomists for standard genome sequencing and annotation.</title>
        <authorList>
            <consortium name="The Broad Institute Genomics Platform"/>
            <consortium name="The Broad Institute Genome Sequencing Center for Infectious Disease"/>
            <person name="Wu L."/>
            <person name="Ma J."/>
        </authorList>
    </citation>
    <scope>NUCLEOTIDE SEQUENCE [LARGE SCALE GENOMIC DNA]</scope>
    <source>
        <strain evidence="4">CCUG 51308</strain>
    </source>
</reference>
<keyword evidence="3" id="KW-0456">Lyase</keyword>
<dbReference type="EMBL" id="JBHTBR010000002">
    <property type="protein sequence ID" value="MFC7290175.1"/>
    <property type="molecule type" value="Genomic_DNA"/>
</dbReference>
<dbReference type="RefSeq" id="WP_382164845.1">
    <property type="nucleotide sequence ID" value="NZ_JBHTBR010000002.1"/>
</dbReference>
<dbReference type="PRINTS" id="PR00150">
    <property type="entry name" value="PEPCARBXLASE"/>
</dbReference>
<organism evidence="3 4">
    <name type="scientific">Hirschia litorea</name>
    <dbReference type="NCBI Taxonomy" id="1199156"/>
    <lineage>
        <taxon>Bacteria</taxon>
        <taxon>Pseudomonadati</taxon>
        <taxon>Pseudomonadota</taxon>
        <taxon>Alphaproteobacteria</taxon>
        <taxon>Hyphomonadales</taxon>
        <taxon>Hyphomonadaceae</taxon>
        <taxon>Hirschia</taxon>
    </lineage>
</organism>
<dbReference type="SUPFAM" id="SSF51621">
    <property type="entry name" value="Phosphoenolpyruvate/pyruvate domain"/>
    <property type="match status" value="1"/>
</dbReference>
<comment type="caution">
    <text evidence="3">The sequence shown here is derived from an EMBL/GenBank/DDBJ whole genome shotgun (WGS) entry which is preliminary data.</text>
</comment>
<dbReference type="InterPro" id="IPR021135">
    <property type="entry name" value="PEP_COase"/>
</dbReference>
<dbReference type="PANTHER" id="PTHR30523:SF6">
    <property type="entry name" value="PHOSPHOENOLPYRUVATE CARBOXYLASE"/>
    <property type="match status" value="1"/>
</dbReference>
<proteinExistence type="predicted"/>
<dbReference type="PANTHER" id="PTHR30523">
    <property type="entry name" value="PHOSPHOENOLPYRUVATE CARBOXYLASE"/>
    <property type="match status" value="1"/>
</dbReference>
<dbReference type="GO" id="GO:0008964">
    <property type="term" value="F:phosphoenolpyruvate carboxylase activity"/>
    <property type="evidence" value="ECO:0007669"/>
    <property type="project" value="UniProtKB-EC"/>
</dbReference>
<accession>A0ABW2IH88</accession>
<gene>
    <name evidence="3" type="ORF">ACFQS8_00975</name>
</gene>
<evidence type="ECO:0000256" key="2">
    <source>
        <dbReference type="ARBA" id="ARBA00022419"/>
    </source>
</evidence>
<protein>
    <recommendedName>
        <fullName evidence="2">Phosphoenolpyruvate carboxylase</fullName>
    </recommendedName>
</protein>
<dbReference type="Pfam" id="PF00311">
    <property type="entry name" value="PEPcase"/>
    <property type="match status" value="2"/>
</dbReference>
<evidence type="ECO:0000256" key="1">
    <source>
        <dbReference type="ARBA" id="ARBA00003670"/>
    </source>
</evidence>
<evidence type="ECO:0000313" key="4">
    <source>
        <dbReference type="Proteomes" id="UP001596492"/>
    </source>
</evidence>
<dbReference type="Proteomes" id="UP001596492">
    <property type="component" value="Unassembled WGS sequence"/>
</dbReference>
<evidence type="ECO:0000313" key="3">
    <source>
        <dbReference type="EMBL" id="MFC7290175.1"/>
    </source>
</evidence>
<name>A0ABW2IH88_9PROT</name>
<keyword evidence="4" id="KW-1185">Reference proteome</keyword>
<sequence length="950" mass="106056">MTSPLTSGKSPEAYIQATREILAKYSSEVALDPQTNSVRRLAIDLFRELEVGDLQVSDLQSVINTLGGNVLEDRCETFRSRHRLLAEDDPSAELRGLLEALANKGEAVYRAAMERVASGVVFTAHPTFALHRNLRRAYVESAISKDGTPCREELKSIAAKGLYQDDSISLMMEHEDVQNALHNGQAALKEIWSLILDVAKDKFGDSWKTIHPALINLASWVGYDLDGRTDIHWGATLHLRLSEKAVQLERYAADLNSFASSNEELKGIASKLETAAVHARTAANAFGGDLDDAEVLVNAANTLTPDNDAKLITLKPIIARLREIAVNSDDATAKSLLLLSSQMDALGLGTARIHLRINSAQIHSVLQHELRIATDDVEFGRVVLAELAKRADDADVQHVNFADLFREQMTARRQIMLCAQILKHIDADTPIRFLIAESENPATIMGALFLARQYGVADRVDLSPLFETPDALERGDRFVERLIEDPAFVTYVKERGRLSLQFGFSDSGRFSSQPAANMAIERIHNLVGSAMTAHGDLDDVELLVFNTHGESMGRGAYPGHFRERFDHLLTPWTRTQFEKKGLAYIHEFSFQGGDGFMHFDAFEIAKSTLLEVATHILAEPNVDLDDPFYKRRDISWDFYRKLREWHETLFENKDYPAALLEFGPGLLFKSGSRKSRRQTGASAGELGLRSLRAIPQNAILQQLAIPLNVACGFGSAAGNEPDRLVDLMRNSKRMKSLIHMAIEARNLTSLPAFRAYGCLYDPSLWFAIAKRNDRANAQVYRRLGYLFSDLETHSSITKLANAITVDLARFDRILEDVEGESVTADRYKSRLDMHVFHAVRQALMMRAFSLSARLPEFSRRHGSAISAETLLKQITQLQIPDTVTKVRDVFPAEDRRNPKFDELLEPSDMNASEDQGYSEIHTELLAPLEEIDDAMKDLTVAVCSLYSAYG</sequence>
<dbReference type="InterPro" id="IPR015813">
    <property type="entry name" value="Pyrv/PenolPyrv_kinase-like_dom"/>
</dbReference>
<comment type="function">
    <text evidence="1">Forms oxaloacetate, a four-carbon dicarboxylic acid source for the tricarboxylic acid cycle.</text>
</comment>